<evidence type="ECO:0000313" key="2">
    <source>
        <dbReference type="EMBL" id="KAH6597642.1"/>
    </source>
</evidence>
<comment type="caution">
    <text evidence="2">The sequence shown here is derived from an EMBL/GenBank/DDBJ whole genome shotgun (WGS) entry which is preliminary data.</text>
</comment>
<protein>
    <submittedName>
        <fullName evidence="2">Uncharacterized protein</fullName>
    </submittedName>
</protein>
<feature type="compositionally biased region" description="Polar residues" evidence="1">
    <location>
        <begin position="136"/>
        <end position="146"/>
    </location>
</feature>
<name>A0ABQ8FFV5_9FUNG</name>
<organism evidence="2 3">
    <name type="scientific">Batrachochytrium salamandrivorans</name>
    <dbReference type="NCBI Taxonomy" id="1357716"/>
    <lineage>
        <taxon>Eukaryota</taxon>
        <taxon>Fungi</taxon>
        <taxon>Fungi incertae sedis</taxon>
        <taxon>Chytridiomycota</taxon>
        <taxon>Chytridiomycota incertae sedis</taxon>
        <taxon>Chytridiomycetes</taxon>
        <taxon>Rhizophydiales</taxon>
        <taxon>Rhizophydiales incertae sedis</taxon>
        <taxon>Batrachochytrium</taxon>
    </lineage>
</organism>
<feature type="region of interest" description="Disordered" evidence="1">
    <location>
        <begin position="135"/>
        <end position="161"/>
    </location>
</feature>
<sequence length="161" mass="18273">MRLTLTGLRLAACCKRADLRVGFSGVSKYFGLDNGLRARIRPRSEAKIIVGRILARYQYDLRGKTDPHFLNTEGRTLIASEANVRCVFASDAIRSRPPVLRKCGSVLLRRSYWYLARIPPTMIFVSALGRIRTRRPSPNQSISIRQKSPHEDRLAYSKQLG</sequence>
<reference evidence="2 3" key="1">
    <citation type="submission" date="2021-02" db="EMBL/GenBank/DDBJ databases">
        <title>Variation within the Batrachochytrium salamandrivorans European outbreak.</title>
        <authorList>
            <person name="Kelly M."/>
            <person name="Pasmans F."/>
            <person name="Shea T.P."/>
            <person name="Munoz J.F."/>
            <person name="Carranza S."/>
            <person name="Cuomo C.A."/>
            <person name="Martel A."/>
        </authorList>
    </citation>
    <scope>NUCLEOTIDE SEQUENCE [LARGE SCALE GENOMIC DNA]</scope>
    <source>
        <strain evidence="2 3">AMFP18/2</strain>
    </source>
</reference>
<dbReference type="EMBL" id="JAFCIX010000136">
    <property type="protein sequence ID" value="KAH6597642.1"/>
    <property type="molecule type" value="Genomic_DNA"/>
</dbReference>
<accession>A0ABQ8FFV5</accession>
<proteinExistence type="predicted"/>
<gene>
    <name evidence="2" type="ORF">BASA50_004249</name>
</gene>
<evidence type="ECO:0000313" key="3">
    <source>
        <dbReference type="Proteomes" id="UP001648503"/>
    </source>
</evidence>
<dbReference type="Proteomes" id="UP001648503">
    <property type="component" value="Unassembled WGS sequence"/>
</dbReference>
<keyword evidence="3" id="KW-1185">Reference proteome</keyword>
<evidence type="ECO:0000256" key="1">
    <source>
        <dbReference type="SAM" id="MobiDB-lite"/>
    </source>
</evidence>